<evidence type="ECO:0000313" key="3">
    <source>
        <dbReference type="Proteomes" id="UP000051952"/>
    </source>
</evidence>
<protein>
    <submittedName>
        <fullName evidence="2">Uncharacterized protein</fullName>
    </submittedName>
</protein>
<proteinExistence type="predicted"/>
<dbReference type="Proteomes" id="UP000051952">
    <property type="component" value="Unassembled WGS sequence"/>
</dbReference>
<sequence length="319" mass="35540">MLKRTRFERDCRRRSSENTDDDDRIVVEFQPEGSVTRMSSSAFERLTHRHDGGPVLPSNMLDRSFGAATFFSGCTDAADPTVVQSFQVRPAQELRTLLATVAKTSPRCSKHGPFGCTCITMQLLGVLLRNLAEAFLENICDDNIVILQDISALPSGVPVIAVLVDTTSRSLHVQCYGPGVFPFHKAHLLCDSIHKLARWDRLEDVEPLIREGWSSHNTNFWKHKGFHLPTCSNCNTVTSVSASCAFCPKLFCKQCTTICPSCDFYQTCYVCLVNGLVFDRVSVRHCCHCAEQPSAKDGYIVTADGRLVMLKHPIEVFTT</sequence>
<evidence type="ECO:0000313" key="2">
    <source>
        <dbReference type="EMBL" id="CUF99884.1"/>
    </source>
</evidence>
<evidence type="ECO:0000256" key="1">
    <source>
        <dbReference type="SAM" id="MobiDB-lite"/>
    </source>
</evidence>
<dbReference type="VEuPathDB" id="TriTrypDB:BSAL_68930c"/>
<keyword evidence="3" id="KW-1185">Reference proteome</keyword>
<feature type="region of interest" description="Disordered" evidence="1">
    <location>
        <begin position="1"/>
        <end position="23"/>
    </location>
</feature>
<name>A0A0S4IUR6_BODSA</name>
<organism evidence="2 3">
    <name type="scientific">Bodo saltans</name>
    <name type="common">Flagellated protozoan</name>
    <dbReference type="NCBI Taxonomy" id="75058"/>
    <lineage>
        <taxon>Eukaryota</taxon>
        <taxon>Discoba</taxon>
        <taxon>Euglenozoa</taxon>
        <taxon>Kinetoplastea</taxon>
        <taxon>Metakinetoplastina</taxon>
        <taxon>Eubodonida</taxon>
        <taxon>Bodonidae</taxon>
        <taxon>Bodo</taxon>
    </lineage>
</organism>
<dbReference type="EMBL" id="CYKH01000484">
    <property type="protein sequence ID" value="CUF99884.1"/>
    <property type="molecule type" value="Genomic_DNA"/>
</dbReference>
<reference evidence="3" key="1">
    <citation type="submission" date="2015-09" db="EMBL/GenBank/DDBJ databases">
        <authorList>
            <consortium name="Pathogen Informatics"/>
        </authorList>
    </citation>
    <scope>NUCLEOTIDE SEQUENCE [LARGE SCALE GENOMIC DNA]</scope>
    <source>
        <strain evidence="3">Lake Konstanz</strain>
    </source>
</reference>
<accession>A0A0S4IUR6</accession>
<feature type="compositionally biased region" description="Basic and acidic residues" evidence="1">
    <location>
        <begin position="1"/>
        <end position="17"/>
    </location>
</feature>
<gene>
    <name evidence="2" type="ORF">BSAL_68930c</name>
</gene>
<dbReference type="AlphaFoldDB" id="A0A0S4IUR6"/>